<evidence type="ECO:0000259" key="6">
    <source>
        <dbReference type="PROSITE" id="PS50966"/>
    </source>
</evidence>
<evidence type="ECO:0000256" key="4">
    <source>
        <dbReference type="PROSITE-ProRule" id="PRU00325"/>
    </source>
</evidence>
<keyword evidence="1" id="KW-0479">Metal-binding</keyword>
<feature type="region of interest" description="Disordered" evidence="5">
    <location>
        <begin position="1041"/>
        <end position="1135"/>
    </location>
</feature>
<dbReference type="AlphaFoldDB" id="A0A9R1XBI5"/>
<dbReference type="Pfam" id="PF26130">
    <property type="entry name" value="PB1-like"/>
    <property type="match status" value="1"/>
</dbReference>
<dbReference type="GO" id="GO:0008270">
    <property type="term" value="F:zinc ion binding"/>
    <property type="evidence" value="ECO:0007669"/>
    <property type="project" value="UniProtKB-KW"/>
</dbReference>
<dbReference type="InterPro" id="IPR018289">
    <property type="entry name" value="MULE_transposase_dom"/>
</dbReference>
<reference evidence="7 8" key="1">
    <citation type="journal article" date="2017" name="Nat. Commun.">
        <title>Genome assembly with in vitro proximity ligation data and whole-genome triplication in lettuce.</title>
        <authorList>
            <person name="Reyes-Chin-Wo S."/>
            <person name="Wang Z."/>
            <person name="Yang X."/>
            <person name="Kozik A."/>
            <person name="Arikit S."/>
            <person name="Song C."/>
            <person name="Xia L."/>
            <person name="Froenicke L."/>
            <person name="Lavelle D.O."/>
            <person name="Truco M.J."/>
            <person name="Xia R."/>
            <person name="Zhu S."/>
            <person name="Xu C."/>
            <person name="Xu H."/>
            <person name="Xu X."/>
            <person name="Cox K."/>
            <person name="Korf I."/>
            <person name="Meyers B.C."/>
            <person name="Michelmore R.W."/>
        </authorList>
    </citation>
    <scope>NUCLEOTIDE SEQUENCE [LARGE SCALE GENOMIC DNA]</scope>
    <source>
        <strain evidence="8">cv. Salinas</strain>
        <tissue evidence="7">Seedlings</tissue>
    </source>
</reference>
<name>A0A9R1XBI5_LACSA</name>
<sequence>MYVSTVPSTFYPSFTIPNTRQLPTSLLLPSAPLNLQKKKSLSKEPNRSKRRQGHKVEMVYVMWQIRPKNEVVDVSSLYAGAPTWFSIKLHHGGKFTKLPDIKYTGGEVRYVDYVDIDEFSVHELDAIMLDLGYPDPRMIELSVESPVIYYHFRIPNGDFQFGLRALGNDQDVINLSKFIQNNKLIEVYTEHGKTNLLTYFMSPNAKGKVVIEELPENDDQGAKYEAEVHVESPLRNMNHVNDEPIGEYMSLILFGSKTDAFSPEYRRGRVGNSKREEGSCSKRLNLEDIDDLKEKENTNEGVKEVHEAATVVEGCYNPFTSNIANVGDEMIGVHDNDHIDGCYNTPPINDDEQYNELFDNLMENLNGSDEYVEEYEGDVESEESDEEYEKDEGDDHDGKQSENEDKVDDIMDEENNIEDVDVDMADFFLNVESDVEGACINDGHEPEDMEVINNEEFESLDEGSDQDRERRALIRNLGKEKRCSLGSVHIQSFSVGQKFKSKKELKELIDVHALETRRNLFFKKNDSQRLRAQCRGVVPVINKGQVGTKPTTSKSKGKEVKTQKETCGWYIHASRSNPESDWFIRTLNQTHTCLQTRKLRACTASLICKKIIDQVEADPKIPLRAIQDHFQKTYQVGISMDKVFRAKDMARKHVTGDYTKQFELLRDYALELQATNPDTTVKIDVCPNGNPASPTRQFRRIYVCLGPLKKGFKACLRDLVGLDGAFMKGPFPGQVLTAVGLDSNNGIYPLAYAIVESENTASWKWFLENLGDDLELGSNSNYTFISDRQKGLQIAVDQLFPNAEHRYCIRHIHDNMRKKWGQTEYRDHLWRCASATTIPEFEHLMKEFSEYDKEACQWLKQIPPVHWARSHFSGRAVSDVLISNMCEVFNGKIEKGRDKPVISCLEFIREYLMKRICNVMKAMKKAKGPLTPTATDILDARKKGASQYIARWNGANKYQVTAALQDQHVVDVRNQTCTCRKWELMGIPCRHAIATLNEMSKDPEAELDIYKWVHKVYWLETWKKAYSFKVEPIKGRPMWPKSNCPTKLIPPPHHTQVGRPKKKRRQSEGERLSKRQKASAGDGVNEMQGENSQGPRNDGVQKLSRKHVSVTCSKCKNKGHNSRTCKGQGGNQSKK</sequence>
<dbReference type="Pfam" id="PF10551">
    <property type="entry name" value="MULE"/>
    <property type="match status" value="1"/>
</dbReference>
<dbReference type="PROSITE" id="PS50966">
    <property type="entry name" value="ZF_SWIM"/>
    <property type="match status" value="1"/>
</dbReference>
<feature type="compositionally biased region" description="Acidic residues" evidence="5">
    <location>
        <begin position="373"/>
        <end position="395"/>
    </location>
</feature>
<dbReference type="InterPro" id="IPR058594">
    <property type="entry name" value="PB1-like_dom_pln"/>
</dbReference>
<dbReference type="InterPro" id="IPR006564">
    <property type="entry name" value="Znf_PMZ"/>
</dbReference>
<evidence type="ECO:0000256" key="3">
    <source>
        <dbReference type="ARBA" id="ARBA00022833"/>
    </source>
</evidence>
<dbReference type="Proteomes" id="UP000235145">
    <property type="component" value="Unassembled WGS sequence"/>
</dbReference>
<dbReference type="InterPro" id="IPR007527">
    <property type="entry name" value="Znf_SWIM"/>
</dbReference>
<keyword evidence="3" id="KW-0862">Zinc</keyword>
<feature type="region of interest" description="Disordered" evidence="5">
    <location>
        <begin position="373"/>
        <end position="408"/>
    </location>
</feature>
<dbReference type="Pfam" id="PF04434">
    <property type="entry name" value="SWIM"/>
    <property type="match status" value="1"/>
</dbReference>
<organism evidence="7 8">
    <name type="scientific">Lactuca sativa</name>
    <name type="common">Garden lettuce</name>
    <dbReference type="NCBI Taxonomy" id="4236"/>
    <lineage>
        <taxon>Eukaryota</taxon>
        <taxon>Viridiplantae</taxon>
        <taxon>Streptophyta</taxon>
        <taxon>Embryophyta</taxon>
        <taxon>Tracheophyta</taxon>
        <taxon>Spermatophyta</taxon>
        <taxon>Magnoliopsida</taxon>
        <taxon>eudicotyledons</taxon>
        <taxon>Gunneridae</taxon>
        <taxon>Pentapetalae</taxon>
        <taxon>asterids</taxon>
        <taxon>campanulids</taxon>
        <taxon>Asterales</taxon>
        <taxon>Asteraceae</taxon>
        <taxon>Cichorioideae</taxon>
        <taxon>Cichorieae</taxon>
        <taxon>Lactucinae</taxon>
        <taxon>Lactuca</taxon>
    </lineage>
</organism>
<accession>A0A9R1XBI5</accession>
<dbReference type="SMART" id="SM00575">
    <property type="entry name" value="ZnF_PMZ"/>
    <property type="match status" value="1"/>
</dbReference>
<dbReference type="PANTHER" id="PTHR31973">
    <property type="entry name" value="POLYPROTEIN, PUTATIVE-RELATED"/>
    <property type="match status" value="1"/>
</dbReference>
<evidence type="ECO:0000256" key="2">
    <source>
        <dbReference type="ARBA" id="ARBA00022771"/>
    </source>
</evidence>
<evidence type="ECO:0000313" key="8">
    <source>
        <dbReference type="Proteomes" id="UP000235145"/>
    </source>
</evidence>
<gene>
    <name evidence="7" type="ORF">LSAT_V11C500295640</name>
</gene>
<evidence type="ECO:0000313" key="7">
    <source>
        <dbReference type="EMBL" id="KAJ0208165.1"/>
    </source>
</evidence>
<dbReference type="PANTHER" id="PTHR31973:SF190">
    <property type="entry name" value="MULE TRANSPOSASE DOMAIN-CONTAINING PROTEIN"/>
    <property type="match status" value="1"/>
</dbReference>
<protein>
    <recommendedName>
        <fullName evidence="6">SWIM-type domain-containing protein</fullName>
    </recommendedName>
</protein>
<keyword evidence="8" id="KW-1185">Reference proteome</keyword>
<dbReference type="EMBL" id="NBSK02000005">
    <property type="protein sequence ID" value="KAJ0208165.1"/>
    <property type="molecule type" value="Genomic_DNA"/>
</dbReference>
<evidence type="ECO:0000256" key="1">
    <source>
        <dbReference type="ARBA" id="ARBA00022723"/>
    </source>
</evidence>
<evidence type="ECO:0000256" key="5">
    <source>
        <dbReference type="SAM" id="MobiDB-lite"/>
    </source>
</evidence>
<proteinExistence type="predicted"/>
<feature type="domain" description="SWIM-type" evidence="6">
    <location>
        <begin position="958"/>
        <end position="1000"/>
    </location>
</feature>
<keyword evidence="2 4" id="KW-0863">Zinc-finger</keyword>
<comment type="caution">
    <text evidence="7">The sequence shown here is derived from an EMBL/GenBank/DDBJ whole genome shotgun (WGS) entry which is preliminary data.</text>
</comment>